<reference evidence="11" key="1">
    <citation type="journal article" date="2015" name="PLoS Genet.">
        <title>Genome Sequence and Transcriptome Analyses of Chrysochromulina tobin: Metabolic Tools for Enhanced Algal Fitness in the Prominent Order Prymnesiales (Haptophyceae).</title>
        <authorList>
            <person name="Hovde B.T."/>
            <person name="Deodato C.R."/>
            <person name="Hunsperger H.M."/>
            <person name="Ryken S.A."/>
            <person name="Yost W."/>
            <person name="Jha R.K."/>
            <person name="Patterson J."/>
            <person name="Monnat R.J. Jr."/>
            <person name="Barlow S.B."/>
            <person name="Starkenburg S.R."/>
            <person name="Cattolico R.A."/>
        </authorList>
    </citation>
    <scope>NUCLEOTIDE SEQUENCE</scope>
    <source>
        <strain evidence="11">CCMP291</strain>
    </source>
</reference>
<feature type="repeat" description="ARM" evidence="8">
    <location>
        <begin position="6"/>
        <end position="49"/>
    </location>
</feature>
<evidence type="ECO:0000256" key="4">
    <source>
        <dbReference type="ARBA" id="ARBA00022737"/>
    </source>
</evidence>
<evidence type="ECO:0000256" key="5">
    <source>
        <dbReference type="ARBA" id="ARBA00023136"/>
    </source>
</evidence>
<dbReference type="PANTHER" id="PTHR47249">
    <property type="entry name" value="VACUOLAR PROTEIN 8"/>
    <property type="match status" value="1"/>
</dbReference>
<name>A0A0M0JPU4_9EUKA</name>
<gene>
    <name evidence="10" type="ORF">Ctob_014045</name>
</gene>
<keyword evidence="5" id="KW-0472">Membrane</keyword>
<dbReference type="InterPro" id="IPR045156">
    <property type="entry name" value="Vac8"/>
</dbReference>
<evidence type="ECO:0000256" key="7">
    <source>
        <dbReference type="ARBA" id="ARBA00026209"/>
    </source>
</evidence>
<comment type="subcellular location">
    <subcellularLocation>
        <location evidence="1">Vacuole membrane</location>
        <topology evidence="1">Lipid-anchor</topology>
    </subcellularLocation>
</comment>
<dbReference type="OrthoDB" id="7537227at2759"/>
<dbReference type="GO" id="GO:0005774">
    <property type="term" value="C:vacuolar membrane"/>
    <property type="evidence" value="ECO:0007669"/>
    <property type="project" value="UniProtKB-SubCell"/>
</dbReference>
<proteinExistence type="inferred from homology"/>
<evidence type="ECO:0000313" key="11">
    <source>
        <dbReference type="Proteomes" id="UP000037460"/>
    </source>
</evidence>
<sequence length="281" mass="28930">MIAQAGGIKPLVALLKEGSANGQRDACGALANIARGRTEYQQKVVDAGGVTSMAALLRNGDASAAEQAAAGLASISQCVGAQKLIISSGAVPPLVNLLKVNQRFEAQIRAAEALANLAQNSDEGCEAVAKAGAIPRILELLGTGKAMEACSRALAKLAHSNVNNQNEICKLGGIAKLLPPLSGVNVEAQVAAASALAELASGERCPLVKHNEKNQDKAMDQGAISLLVSLIRQTTTPSVEAEVAGVESAKAFALWSLSLCITDENRQVMIEAGVMDRSLIC</sequence>
<dbReference type="Pfam" id="PF00514">
    <property type="entry name" value="Arm"/>
    <property type="match status" value="2"/>
</dbReference>
<dbReference type="InterPro" id="IPR000225">
    <property type="entry name" value="Armadillo"/>
</dbReference>
<keyword evidence="4" id="KW-0677">Repeat</keyword>
<evidence type="ECO:0000256" key="2">
    <source>
        <dbReference type="ARBA" id="ARBA00005462"/>
    </source>
</evidence>
<dbReference type="Gene3D" id="1.25.10.10">
    <property type="entry name" value="Leucine-rich Repeat Variant"/>
    <property type="match status" value="2"/>
</dbReference>
<evidence type="ECO:0000256" key="3">
    <source>
        <dbReference type="ARBA" id="ARBA00022554"/>
    </source>
</evidence>
<dbReference type="EMBL" id="JWZX01002541">
    <property type="protein sequence ID" value="KOO28606.1"/>
    <property type="molecule type" value="Genomic_DNA"/>
</dbReference>
<keyword evidence="9" id="KW-0175">Coiled coil</keyword>
<dbReference type="SMART" id="SM00185">
    <property type="entry name" value="ARM"/>
    <property type="match status" value="6"/>
</dbReference>
<feature type="repeat" description="ARM" evidence="8">
    <location>
        <begin position="89"/>
        <end position="132"/>
    </location>
</feature>
<evidence type="ECO:0000313" key="10">
    <source>
        <dbReference type="EMBL" id="KOO28606.1"/>
    </source>
</evidence>
<accession>A0A0M0JPU4</accession>
<feature type="coiled-coil region" evidence="9">
    <location>
        <begin position="94"/>
        <end position="121"/>
    </location>
</feature>
<evidence type="ECO:0000256" key="9">
    <source>
        <dbReference type="SAM" id="Coils"/>
    </source>
</evidence>
<comment type="caution">
    <text evidence="10">The sequence shown here is derived from an EMBL/GenBank/DDBJ whole genome shotgun (WGS) entry which is preliminary data.</text>
</comment>
<keyword evidence="3" id="KW-0926">Vacuole</keyword>
<protein>
    <recommendedName>
        <fullName evidence="7">Vacuolar protein 8</fullName>
    </recommendedName>
</protein>
<evidence type="ECO:0000256" key="8">
    <source>
        <dbReference type="PROSITE-ProRule" id="PRU00259"/>
    </source>
</evidence>
<evidence type="ECO:0000256" key="6">
    <source>
        <dbReference type="ARBA" id="ARBA00023288"/>
    </source>
</evidence>
<dbReference type="PANTHER" id="PTHR47249:SF1">
    <property type="entry name" value="VACUOLAR PROTEIN 8"/>
    <property type="match status" value="1"/>
</dbReference>
<dbReference type="Proteomes" id="UP000037460">
    <property type="component" value="Unassembled WGS sequence"/>
</dbReference>
<dbReference type="InterPro" id="IPR016024">
    <property type="entry name" value="ARM-type_fold"/>
</dbReference>
<dbReference type="InterPro" id="IPR011989">
    <property type="entry name" value="ARM-like"/>
</dbReference>
<evidence type="ECO:0000256" key="1">
    <source>
        <dbReference type="ARBA" id="ARBA00004592"/>
    </source>
</evidence>
<dbReference type="AlphaFoldDB" id="A0A0M0JPU4"/>
<keyword evidence="11" id="KW-1185">Reference proteome</keyword>
<comment type="similarity">
    <text evidence="2">Belongs to the beta-catenin family.</text>
</comment>
<dbReference type="GO" id="GO:0043495">
    <property type="term" value="F:protein-membrane adaptor activity"/>
    <property type="evidence" value="ECO:0007669"/>
    <property type="project" value="InterPro"/>
</dbReference>
<dbReference type="PROSITE" id="PS50176">
    <property type="entry name" value="ARM_REPEAT"/>
    <property type="match status" value="2"/>
</dbReference>
<keyword evidence="6" id="KW-0449">Lipoprotein</keyword>
<organism evidence="10 11">
    <name type="scientific">Chrysochromulina tobinii</name>
    <dbReference type="NCBI Taxonomy" id="1460289"/>
    <lineage>
        <taxon>Eukaryota</taxon>
        <taxon>Haptista</taxon>
        <taxon>Haptophyta</taxon>
        <taxon>Prymnesiophyceae</taxon>
        <taxon>Prymnesiales</taxon>
        <taxon>Chrysochromulinaceae</taxon>
        <taxon>Chrysochromulina</taxon>
    </lineage>
</organism>
<dbReference type="GO" id="GO:0071562">
    <property type="term" value="P:nucleus-vacuole junction assembly"/>
    <property type="evidence" value="ECO:0007669"/>
    <property type="project" value="InterPro"/>
</dbReference>
<dbReference type="SUPFAM" id="SSF48371">
    <property type="entry name" value="ARM repeat"/>
    <property type="match status" value="1"/>
</dbReference>